<feature type="transmembrane region" description="Helical" evidence="1">
    <location>
        <begin position="35"/>
        <end position="54"/>
    </location>
</feature>
<evidence type="ECO:0000313" key="2">
    <source>
        <dbReference type="EMBL" id="SFS76280.1"/>
    </source>
</evidence>
<feature type="transmembrane region" description="Helical" evidence="1">
    <location>
        <begin position="66"/>
        <end position="89"/>
    </location>
</feature>
<name>A0A1I6SHD0_9BACL</name>
<evidence type="ECO:0000313" key="3">
    <source>
        <dbReference type="Proteomes" id="UP000198660"/>
    </source>
</evidence>
<proteinExistence type="predicted"/>
<dbReference type="Proteomes" id="UP000198660">
    <property type="component" value="Unassembled WGS sequence"/>
</dbReference>
<gene>
    <name evidence="2" type="ORF">SAMN05444972_10787</name>
</gene>
<keyword evidence="1" id="KW-1133">Transmembrane helix</keyword>
<dbReference type="AlphaFoldDB" id="A0A1I6SHD0"/>
<dbReference type="RefSeq" id="WP_091837236.1">
    <property type="nucleotide sequence ID" value="NZ_FPAA01000007.1"/>
</dbReference>
<reference evidence="3" key="1">
    <citation type="submission" date="2016-10" db="EMBL/GenBank/DDBJ databases">
        <authorList>
            <person name="Varghese N."/>
            <person name="Submissions S."/>
        </authorList>
    </citation>
    <scope>NUCLEOTIDE SEQUENCE [LARGE SCALE GENOMIC DNA]</scope>
    <source>
        <strain evidence="3">DSM 45789</strain>
    </source>
</reference>
<accession>A0A1I6SHD0</accession>
<dbReference type="EMBL" id="FPAA01000007">
    <property type="protein sequence ID" value="SFS76280.1"/>
    <property type="molecule type" value="Genomic_DNA"/>
</dbReference>
<keyword evidence="1" id="KW-0472">Membrane</keyword>
<organism evidence="2 3">
    <name type="scientific">Marininema halotolerans</name>
    <dbReference type="NCBI Taxonomy" id="1155944"/>
    <lineage>
        <taxon>Bacteria</taxon>
        <taxon>Bacillati</taxon>
        <taxon>Bacillota</taxon>
        <taxon>Bacilli</taxon>
        <taxon>Bacillales</taxon>
        <taxon>Thermoactinomycetaceae</taxon>
        <taxon>Marininema</taxon>
    </lineage>
</organism>
<keyword evidence="3" id="KW-1185">Reference proteome</keyword>
<protein>
    <submittedName>
        <fullName evidence="2">Uncharacterized protein</fullName>
    </submittedName>
</protein>
<keyword evidence="1" id="KW-0812">Transmembrane</keyword>
<evidence type="ECO:0000256" key="1">
    <source>
        <dbReference type="SAM" id="Phobius"/>
    </source>
</evidence>
<feature type="transmembrane region" description="Helical" evidence="1">
    <location>
        <begin position="6"/>
        <end position="28"/>
    </location>
</feature>
<sequence length="127" mass="14894">MTDTTLTVIAILSVMAILIGFLVFMFWLEFFNRDLLLKITVLGIIECMFAINLAKEIVVHFYHGEIVLAIIGLIVLLCTLYAFYFLIVVEYNKLTAYFINKLIPERWISFFWVLIKSEDTDKRDEEK</sequence>